<sequence length="184" mass="19367">MKTSTIALPLAILAATSPVAFSALEEQDKQGLRHLDKGKDKTCLKAKMRTSNDYEGKVKGTVKVCFNNPLGDDTGSFTMKANGLPALIAGGVHIHTGTDCTDAGLQGGHWWNTGSDPWFNEASPLAPTGTGYSTDEDGEGVAYFFFNNGFGYDDNKGHAVVIHGEVASPLGGGTYPRVACGILQ</sequence>
<accession>A0AAD9DBC6</accession>
<dbReference type="Gene3D" id="2.60.40.200">
    <property type="entry name" value="Superoxide dismutase, copper/zinc binding domain"/>
    <property type="match status" value="1"/>
</dbReference>
<comment type="caution">
    <text evidence="2">The sequence shown here is derived from an EMBL/GenBank/DDBJ whole genome shotgun (WGS) entry which is preliminary data.</text>
</comment>
<dbReference type="Proteomes" id="UP001224775">
    <property type="component" value="Unassembled WGS sequence"/>
</dbReference>
<keyword evidence="3" id="KW-1185">Reference proteome</keyword>
<name>A0AAD9DBC6_9STRA</name>
<evidence type="ECO:0000256" key="1">
    <source>
        <dbReference type="SAM" id="SignalP"/>
    </source>
</evidence>
<dbReference type="GO" id="GO:0046872">
    <property type="term" value="F:metal ion binding"/>
    <property type="evidence" value="ECO:0007669"/>
    <property type="project" value="InterPro"/>
</dbReference>
<gene>
    <name evidence="2" type="ORF">QTG54_009483</name>
</gene>
<dbReference type="SUPFAM" id="SSF49329">
    <property type="entry name" value="Cu,Zn superoxide dismutase-like"/>
    <property type="match status" value="1"/>
</dbReference>
<dbReference type="InterPro" id="IPR036423">
    <property type="entry name" value="SOD-like_Cu/Zn_dom_sf"/>
</dbReference>
<dbReference type="AlphaFoldDB" id="A0AAD9DBC6"/>
<evidence type="ECO:0000313" key="3">
    <source>
        <dbReference type="Proteomes" id="UP001224775"/>
    </source>
</evidence>
<reference evidence="2" key="1">
    <citation type="submission" date="2023-06" db="EMBL/GenBank/DDBJ databases">
        <title>Survivors Of The Sea: Transcriptome response of Skeletonema marinoi to long-term dormancy.</title>
        <authorList>
            <person name="Pinder M.I.M."/>
            <person name="Kourtchenko O."/>
            <person name="Robertson E.K."/>
            <person name="Larsson T."/>
            <person name="Maumus F."/>
            <person name="Osuna-Cruz C.M."/>
            <person name="Vancaester E."/>
            <person name="Stenow R."/>
            <person name="Vandepoele K."/>
            <person name="Ploug H."/>
            <person name="Bruchert V."/>
            <person name="Godhe A."/>
            <person name="Topel M."/>
        </authorList>
    </citation>
    <scope>NUCLEOTIDE SEQUENCE</scope>
    <source>
        <strain evidence="2">R05AC</strain>
    </source>
</reference>
<proteinExistence type="predicted"/>
<protein>
    <recommendedName>
        <fullName evidence="4">Superoxide dismutase copper/zinc binding domain-containing protein</fullName>
    </recommendedName>
</protein>
<feature type="chain" id="PRO_5042159054" description="Superoxide dismutase copper/zinc binding domain-containing protein" evidence="1">
    <location>
        <begin position="23"/>
        <end position="184"/>
    </location>
</feature>
<evidence type="ECO:0008006" key="4">
    <source>
        <dbReference type="Google" id="ProtNLM"/>
    </source>
</evidence>
<feature type="signal peptide" evidence="1">
    <location>
        <begin position="1"/>
        <end position="22"/>
    </location>
</feature>
<keyword evidence="1" id="KW-0732">Signal</keyword>
<dbReference type="EMBL" id="JATAAI010000017">
    <property type="protein sequence ID" value="KAK1739724.1"/>
    <property type="molecule type" value="Genomic_DNA"/>
</dbReference>
<dbReference type="GO" id="GO:0006801">
    <property type="term" value="P:superoxide metabolic process"/>
    <property type="evidence" value="ECO:0007669"/>
    <property type="project" value="InterPro"/>
</dbReference>
<organism evidence="2 3">
    <name type="scientific">Skeletonema marinoi</name>
    <dbReference type="NCBI Taxonomy" id="267567"/>
    <lineage>
        <taxon>Eukaryota</taxon>
        <taxon>Sar</taxon>
        <taxon>Stramenopiles</taxon>
        <taxon>Ochrophyta</taxon>
        <taxon>Bacillariophyta</taxon>
        <taxon>Coscinodiscophyceae</taxon>
        <taxon>Thalassiosirophycidae</taxon>
        <taxon>Thalassiosirales</taxon>
        <taxon>Skeletonemataceae</taxon>
        <taxon>Skeletonema</taxon>
        <taxon>Skeletonema marinoi-dohrnii complex</taxon>
    </lineage>
</organism>
<evidence type="ECO:0000313" key="2">
    <source>
        <dbReference type="EMBL" id="KAK1739724.1"/>
    </source>
</evidence>